<evidence type="ECO:0000313" key="3">
    <source>
        <dbReference type="EMBL" id="TAA24135.1"/>
    </source>
</evidence>
<name>A0A4Q8L8J8_9GAMM</name>
<reference evidence="3 4" key="1">
    <citation type="submission" date="2019-02" db="EMBL/GenBank/DDBJ databases">
        <title>WGS of Pseudoxanthomonas species novum from clinical isolates.</title>
        <authorList>
            <person name="Bernier A.-M."/>
            <person name="Bernard K."/>
            <person name="Vachon A."/>
        </authorList>
    </citation>
    <scope>NUCLEOTIDE SEQUENCE [LARGE SCALE GENOMIC DNA]</scope>
    <source>
        <strain evidence="3 4">NML171202</strain>
    </source>
</reference>
<feature type="compositionally biased region" description="Basic and acidic residues" evidence="1">
    <location>
        <begin position="7"/>
        <end position="28"/>
    </location>
</feature>
<dbReference type="EMBL" id="SHMB01000013">
    <property type="protein sequence ID" value="TAA24135.1"/>
    <property type="molecule type" value="Genomic_DNA"/>
</dbReference>
<accession>A0A4Q8L8J8</accession>
<feature type="transmembrane region" description="Helical" evidence="2">
    <location>
        <begin position="99"/>
        <end position="120"/>
    </location>
</feature>
<dbReference type="InterPro" id="IPR009339">
    <property type="entry name" value="DUF998"/>
</dbReference>
<feature type="transmembrane region" description="Helical" evidence="2">
    <location>
        <begin position="132"/>
        <end position="150"/>
    </location>
</feature>
<protein>
    <submittedName>
        <fullName evidence="3">DUF998 domain-containing protein</fullName>
    </submittedName>
</protein>
<gene>
    <name evidence="3" type="ORF">EA661_19335</name>
</gene>
<feature type="transmembrane region" description="Helical" evidence="2">
    <location>
        <begin position="162"/>
        <end position="187"/>
    </location>
</feature>
<sequence>MMARSPYSKDHPVNRRQEHPAVATDDKACASVPKPQPSRVARRLAGALWIAAGVIYLAAEYVASTAFPGYSYATNYISDLGVPEVGVVDGRHLDSPLSWVMNTGFVVQGVFFLIATLLAARALTRRPRKTTLWATLSALHAFGIVLVAAVPGSQQAIQSGMAVFHGIGAAFAIICGNLAAVAGGFAIGGRWLRGFSIAIAVFGLLSLVGLFAHNALGIAAVADGLWERGSVYTIILWELVAGIVLIALSGSGRADGGWRSR</sequence>
<organism evidence="3 4">
    <name type="scientific">Pseudoxanthomonas winnipegensis</name>
    <dbReference type="NCBI Taxonomy" id="2480810"/>
    <lineage>
        <taxon>Bacteria</taxon>
        <taxon>Pseudomonadati</taxon>
        <taxon>Pseudomonadota</taxon>
        <taxon>Gammaproteobacteria</taxon>
        <taxon>Lysobacterales</taxon>
        <taxon>Lysobacteraceae</taxon>
        <taxon>Pseudoxanthomonas</taxon>
    </lineage>
</organism>
<keyword evidence="2" id="KW-1133">Transmembrane helix</keyword>
<keyword evidence="2" id="KW-0472">Membrane</keyword>
<evidence type="ECO:0000313" key="4">
    <source>
        <dbReference type="Proteomes" id="UP000291286"/>
    </source>
</evidence>
<evidence type="ECO:0000256" key="2">
    <source>
        <dbReference type="SAM" id="Phobius"/>
    </source>
</evidence>
<dbReference type="AlphaFoldDB" id="A0A4Q8L8J8"/>
<feature type="transmembrane region" description="Helical" evidence="2">
    <location>
        <begin position="234"/>
        <end position="252"/>
    </location>
</feature>
<keyword evidence="2" id="KW-0812">Transmembrane</keyword>
<dbReference type="Pfam" id="PF06197">
    <property type="entry name" value="DUF998"/>
    <property type="match status" value="1"/>
</dbReference>
<feature type="transmembrane region" description="Helical" evidence="2">
    <location>
        <begin position="44"/>
        <end position="63"/>
    </location>
</feature>
<feature type="region of interest" description="Disordered" evidence="1">
    <location>
        <begin position="1"/>
        <end position="34"/>
    </location>
</feature>
<comment type="caution">
    <text evidence="3">The sequence shown here is derived from an EMBL/GenBank/DDBJ whole genome shotgun (WGS) entry which is preliminary data.</text>
</comment>
<feature type="transmembrane region" description="Helical" evidence="2">
    <location>
        <begin position="199"/>
        <end position="222"/>
    </location>
</feature>
<evidence type="ECO:0000256" key="1">
    <source>
        <dbReference type="SAM" id="MobiDB-lite"/>
    </source>
</evidence>
<dbReference type="Proteomes" id="UP000291286">
    <property type="component" value="Unassembled WGS sequence"/>
</dbReference>
<proteinExistence type="predicted"/>